<evidence type="ECO:0000313" key="4">
    <source>
        <dbReference type="EMBL" id="KAF8674366.1"/>
    </source>
</evidence>
<dbReference type="EMBL" id="JACEFO010002197">
    <property type="protein sequence ID" value="KAF8674366.1"/>
    <property type="molecule type" value="Genomic_DNA"/>
</dbReference>
<gene>
    <name evidence="4" type="ORF">HU200_048196</name>
</gene>
<dbReference type="InterPro" id="IPR007679">
    <property type="entry name" value="DUF569"/>
</dbReference>
<name>A0A835AVG2_9POAL</name>
<evidence type="ECO:0000313" key="5">
    <source>
        <dbReference type="Proteomes" id="UP000636709"/>
    </source>
</evidence>
<evidence type="ECO:0000259" key="3">
    <source>
        <dbReference type="Pfam" id="PF22932"/>
    </source>
</evidence>
<feature type="compositionally biased region" description="Basic and acidic residues" evidence="1">
    <location>
        <begin position="1"/>
        <end position="10"/>
    </location>
</feature>
<evidence type="ECO:0008006" key="6">
    <source>
        <dbReference type="Google" id="ProtNLM"/>
    </source>
</evidence>
<reference evidence="4" key="1">
    <citation type="submission" date="2020-07" db="EMBL/GenBank/DDBJ databases">
        <title>Genome sequence and genetic diversity analysis of an under-domesticated orphan crop, white fonio (Digitaria exilis).</title>
        <authorList>
            <person name="Bennetzen J.L."/>
            <person name="Chen S."/>
            <person name="Ma X."/>
            <person name="Wang X."/>
            <person name="Yssel A.E.J."/>
            <person name="Chaluvadi S.R."/>
            <person name="Johnson M."/>
            <person name="Gangashetty P."/>
            <person name="Hamidou F."/>
            <person name="Sanogo M.D."/>
            <person name="Zwaenepoel A."/>
            <person name="Wallace J."/>
            <person name="Van De Peer Y."/>
            <person name="Van Deynze A."/>
        </authorList>
    </citation>
    <scope>NUCLEOTIDE SEQUENCE</scope>
    <source>
        <tissue evidence="4">Leaves</tissue>
    </source>
</reference>
<evidence type="ECO:0000256" key="1">
    <source>
        <dbReference type="SAM" id="MobiDB-lite"/>
    </source>
</evidence>
<feature type="domain" description="DUF569" evidence="2">
    <location>
        <begin position="89"/>
        <end position="225"/>
    </location>
</feature>
<dbReference type="InterPro" id="IPR054726">
    <property type="entry name" value="Ubiq_DUF569-assoc"/>
</dbReference>
<dbReference type="SUPFAM" id="SSF50405">
    <property type="entry name" value="Actin-crosslinking proteins"/>
    <property type="match status" value="1"/>
</dbReference>
<dbReference type="PANTHER" id="PTHR31205:SF4">
    <property type="entry name" value="DUF569 DOMAIN-CONTAINING PROTEIN"/>
    <property type="match status" value="1"/>
</dbReference>
<dbReference type="CDD" id="cd23340">
    <property type="entry name" value="beta-trefoil_FSCN_ACP-like"/>
    <property type="match status" value="1"/>
</dbReference>
<proteinExistence type="predicted"/>
<evidence type="ECO:0000259" key="2">
    <source>
        <dbReference type="Pfam" id="PF04601"/>
    </source>
</evidence>
<dbReference type="Proteomes" id="UP000636709">
    <property type="component" value="Unassembled WGS sequence"/>
</dbReference>
<comment type="caution">
    <text evidence="4">The sequence shown here is derived from an EMBL/GenBank/DDBJ whole genome shotgun (WGS) entry which is preliminary data.</text>
</comment>
<feature type="region of interest" description="Disordered" evidence="1">
    <location>
        <begin position="1"/>
        <end position="79"/>
    </location>
</feature>
<keyword evidence="5" id="KW-1185">Reference proteome</keyword>
<protein>
    <recommendedName>
        <fullName evidence="6">DUF569 domain-containing protein</fullName>
    </recommendedName>
</protein>
<organism evidence="4 5">
    <name type="scientific">Digitaria exilis</name>
    <dbReference type="NCBI Taxonomy" id="1010633"/>
    <lineage>
        <taxon>Eukaryota</taxon>
        <taxon>Viridiplantae</taxon>
        <taxon>Streptophyta</taxon>
        <taxon>Embryophyta</taxon>
        <taxon>Tracheophyta</taxon>
        <taxon>Spermatophyta</taxon>
        <taxon>Magnoliopsida</taxon>
        <taxon>Liliopsida</taxon>
        <taxon>Poales</taxon>
        <taxon>Poaceae</taxon>
        <taxon>PACMAD clade</taxon>
        <taxon>Panicoideae</taxon>
        <taxon>Panicodae</taxon>
        <taxon>Paniceae</taxon>
        <taxon>Anthephorinae</taxon>
        <taxon>Digitaria</taxon>
    </lineage>
</organism>
<accession>A0A835AVG2</accession>
<dbReference type="PANTHER" id="PTHR31205">
    <property type="entry name" value="ACTIN CROSS-LINKING PROTEIN (DUF569)"/>
    <property type="match status" value="1"/>
</dbReference>
<dbReference type="Pfam" id="PF22932">
    <property type="entry name" value="Ubiq_DUF_assoc"/>
    <property type="match status" value="1"/>
</dbReference>
<feature type="domain" description="DUF569" evidence="3">
    <location>
        <begin position="274"/>
        <end position="349"/>
    </location>
</feature>
<dbReference type="AlphaFoldDB" id="A0A835AVG2"/>
<dbReference type="InterPro" id="IPR008999">
    <property type="entry name" value="Actin-crosslinking"/>
</dbReference>
<dbReference type="Pfam" id="PF04601">
    <property type="entry name" value="DUF569"/>
    <property type="match status" value="1"/>
</dbReference>
<sequence length="359" mass="39270">MDKDKDKGKSVVDPSSQGIWVSATELYPSDESDSDAAAAARASRRAPGVFEGGGDPGASCSTASAHAGDPGASSSTAGSHVVAQDITPFEDGQYVRLRNRGRGGYLFASESGRGVTVSLRRRMVNTAWAVQILSASGGRRVLLRGAYGRYLAATRMLAEARSGLLGHHAMQCNFEHRDDHDIEWSVARGKKGSVVLLHVAGVRSRALRANGRYQRWNTGVTLEPYGVNQVSSMMEWEVRVIPQRVERPPYQRRPLALIRWGEDFKAEVEVSFAYACFGHNGRVEYQGWMDMRFDGRSLTALGNEIARRLGNGVQFENMTLCVQAGNFGRPTPLLTDLPLRDDPVNILVFMVNSPGDNLL</sequence>
<dbReference type="OrthoDB" id="650916at2759"/>